<organism evidence="3 4">
    <name type="scientific">Tumebacillus avium</name>
    <dbReference type="NCBI Taxonomy" id="1903704"/>
    <lineage>
        <taxon>Bacteria</taxon>
        <taxon>Bacillati</taxon>
        <taxon>Bacillota</taxon>
        <taxon>Bacilli</taxon>
        <taxon>Bacillales</taxon>
        <taxon>Alicyclobacillaceae</taxon>
        <taxon>Tumebacillus</taxon>
    </lineage>
</organism>
<feature type="transmembrane region" description="Helical" evidence="1">
    <location>
        <begin position="6"/>
        <end position="29"/>
    </location>
</feature>
<keyword evidence="1" id="KW-0812">Transmembrane</keyword>
<dbReference type="InterPro" id="IPR029787">
    <property type="entry name" value="Nucleotide_cyclase"/>
</dbReference>
<dbReference type="Pfam" id="PF00990">
    <property type="entry name" value="GGDEF"/>
    <property type="match status" value="1"/>
</dbReference>
<name>A0A1Y0IM13_9BACL</name>
<dbReference type="CDD" id="cd01949">
    <property type="entry name" value="GGDEF"/>
    <property type="match status" value="1"/>
</dbReference>
<feature type="transmembrane region" description="Helical" evidence="1">
    <location>
        <begin position="41"/>
        <end position="59"/>
    </location>
</feature>
<dbReference type="FunFam" id="3.30.70.270:FF:000001">
    <property type="entry name" value="Diguanylate cyclase domain protein"/>
    <property type="match status" value="1"/>
</dbReference>
<dbReference type="EMBL" id="CP021434">
    <property type="protein sequence ID" value="ARU61320.1"/>
    <property type="molecule type" value="Genomic_DNA"/>
</dbReference>
<dbReference type="GO" id="GO:0052621">
    <property type="term" value="F:diguanylate cyclase activity"/>
    <property type="evidence" value="ECO:0007669"/>
    <property type="project" value="TreeGrafter"/>
</dbReference>
<dbReference type="InterPro" id="IPR043128">
    <property type="entry name" value="Rev_trsase/Diguanyl_cyclase"/>
</dbReference>
<dbReference type="OrthoDB" id="9759607at2"/>
<keyword evidence="4" id="KW-1185">Reference proteome</keyword>
<evidence type="ECO:0000256" key="1">
    <source>
        <dbReference type="SAM" id="Phobius"/>
    </source>
</evidence>
<dbReference type="RefSeq" id="WP_087456699.1">
    <property type="nucleotide sequence ID" value="NZ_CP021434.1"/>
</dbReference>
<feature type="transmembrane region" description="Helical" evidence="1">
    <location>
        <begin position="88"/>
        <end position="104"/>
    </location>
</feature>
<dbReference type="PANTHER" id="PTHR45138">
    <property type="entry name" value="REGULATORY COMPONENTS OF SENSORY TRANSDUCTION SYSTEM"/>
    <property type="match status" value="1"/>
</dbReference>
<dbReference type="AlphaFoldDB" id="A0A1Y0IM13"/>
<keyword evidence="1" id="KW-1133">Transmembrane helix</keyword>
<sequence>MLTGTFLGAMITNASVMISFVFLQHYIYLRYVEGKSERYRTVYGIIVHGLAGLLSMLFAYKLENGAIVDTRIVPLLLMFIWSKRYLPWAPYATAALIVLFRFGISTGAGAFASLLNLIAIALILGFINSMWLSKQQFRVRAWTITVVGSIINIIMAGLVGAMPMIDFMQQFAATVFIVHIVTMIAMVFTYRAIFREMRVHTELRETAETDFLTGLQNRRMLDRTMDEQLTVASRADAELSVALIDIDHFKKVNDTFGHEAGDEVLQQVAQLIQNNVRSYDRVGRYGGEEFMIVFPHLGKQAASEISERVRQAIETAEIVTSQGFHVHVTVSIGVATHKESRGDMLKTKADERLYQAKNRGRNRTVSAG</sequence>
<dbReference type="InterPro" id="IPR000160">
    <property type="entry name" value="GGDEF_dom"/>
</dbReference>
<dbReference type="SUPFAM" id="SSF55073">
    <property type="entry name" value="Nucleotide cyclase"/>
    <property type="match status" value="1"/>
</dbReference>
<dbReference type="Gene3D" id="3.30.70.270">
    <property type="match status" value="1"/>
</dbReference>
<dbReference type="PANTHER" id="PTHR45138:SF9">
    <property type="entry name" value="DIGUANYLATE CYCLASE DGCM-RELATED"/>
    <property type="match status" value="1"/>
</dbReference>
<feature type="transmembrane region" description="Helical" evidence="1">
    <location>
        <begin position="110"/>
        <end position="132"/>
    </location>
</feature>
<dbReference type="InterPro" id="IPR050469">
    <property type="entry name" value="Diguanylate_Cyclase"/>
</dbReference>
<keyword evidence="1" id="KW-0472">Membrane</keyword>
<feature type="domain" description="GGDEF" evidence="2">
    <location>
        <begin position="237"/>
        <end position="368"/>
    </location>
</feature>
<feature type="transmembrane region" description="Helical" evidence="1">
    <location>
        <begin position="171"/>
        <end position="194"/>
    </location>
</feature>
<dbReference type="PROSITE" id="PS50887">
    <property type="entry name" value="GGDEF"/>
    <property type="match status" value="1"/>
</dbReference>
<dbReference type="SMART" id="SM00267">
    <property type="entry name" value="GGDEF"/>
    <property type="match status" value="1"/>
</dbReference>
<reference evidence="4" key="1">
    <citation type="submission" date="2017-05" db="EMBL/GenBank/DDBJ databases">
        <authorList>
            <person name="Sung H."/>
        </authorList>
    </citation>
    <scope>NUCLEOTIDE SEQUENCE [LARGE SCALE GENOMIC DNA]</scope>
    <source>
        <strain evidence="4">AR23208</strain>
    </source>
</reference>
<evidence type="ECO:0000313" key="3">
    <source>
        <dbReference type="EMBL" id="ARU61320.1"/>
    </source>
</evidence>
<dbReference type="NCBIfam" id="TIGR00254">
    <property type="entry name" value="GGDEF"/>
    <property type="match status" value="1"/>
</dbReference>
<dbReference type="Proteomes" id="UP000195437">
    <property type="component" value="Chromosome"/>
</dbReference>
<evidence type="ECO:0000259" key="2">
    <source>
        <dbReference type="PROSITE" id="PS50887"/>
    </source>
</evidence>
<proteinExistence type="predicted"/>
<dbReference type="KEGG" id="tum:CBW65_10160"/>
<gene>
    <name evidence="3" type="ORF">CBW65_10160</name>
</gene>
<protein>
    <recommendedName>
        <fullName evidence="2">GGDEF domain-containing protein</fullName>
    </recommendedName>
</protein>
<feature type="transmembrane region" description="Helical" evidence="1">
    <location>
        <begin position="144"/>
        <end position="165"/>
    </location>
</feature>
<accession>A0A1Y0IM13</accession>
<evidence type="ECO:0000313" key="4">
    <source>
        <dbReference type="Proteomes" id="UP000195437"/>
    </source>
</evidence>